<protein>
    <submittedName>
        <fullName evidence="2">Uncharacterized protein</fullName>
    </submittedName>
</protein>
<sequence length="66" mass="7375">MRHRPQRSHFLRGAKEQRAETTHFCTSALTQSHGNGLTGEAAEAEDTPEEANSLLKANKTGRRQEE</sequence>
<feature type="compositionally biased region" description="Basic residues" evidence="1">
    <location>
        <begin position="1"/>
        <end position="12"/>
    </location>
</feature>
<proteinExistence type="predicted"/>
<gene>
    <name evidence="2" type="ORF">G5714_013311</name>
</gene>
<feature type="region of interest" description="Disordered" evidence="1">
    <location>
        <begin position="1"/>
        <end position="20"/>
    </location>
</feature>
<accession>A0A7J6CEB3</accession>
<evidence type="ECO:0000256" key="1">
    <source>
        <dbReference type="SAM" id="MobiDB-lite"/>
    </source>
</evidence>
<dbReference type="AlphaFoldDB" id="A0A7J6CEB3"/>
<dbReference type="Proteomes" id="UP000579812">
    <property type="component" value="Unassembled WGS sequence"/>
</dbReference>
<name>A0A7J6CEB3_9TELE</name>
<feature type="region of interest" description="Disordered" evidence="1">
    <location>
        <begin position="27"/>
        <end position="66"/>
    </location>
</feature>
<reference evidence="2 3" key="1">
    <citation type="submission" date="2020-04" db="EMBL/GenBank/DDBJ databases">
        <title>Chromosome-level genome assembly of a cyprinid fish Onychostoma macrolepis by integration of Nanopore Sequencing, Bionano and Hi-C technology.</title>
        <authorList>
            <person name="Wang D."/>
        </authorList>
    </citation>
    <scope>NUCLEOTIDE SEQUENCE [LARGE SCALE GENOMIC DNA]</scope>
    <source>
        <strain evidence="2">SWU-2019</strain>
        <tissue evidence="2">Muscle</tissue>
    </source>
</reference>
<evidence type="ECO:0000313" key="3">
    <source>
        <dbReference type="Proteomes" id="UP000579812"/>
    </source>
</evidence>
<evidence type="ECO:0000313" key="2">
    <source>
        <dbReference type="EMBL" id="KAF4105649.1"/>
    </source>
</evidence>
<keyword evidence="3" id="KW-1185">Reference proteome</keyword>
<organism evidence="2 3">
    <name type="scientific">Onychostoma macrolepis</name>
    <dbReference type="NCBI Taxonomy" id="369639"/>
    <lineage>
        <taxon>Eukaryota</taxon>
        <taxon>Metazoa</taxon>
        <taxon>Chordata</taxon>
        <taxon>Craniata</taxon>
        <taxon>Vertebrata</taxon>
        <taxon>Euteleostomi</taxon>
        <taxon>Actinopterygii</taxon>
        <taxon>Neopterygii</taxon>
        <taxon>Teleostei</taxon>
        <taxon>Ostariophysi</taxon>
        <taxon>Cypriniformes</taxon>
        <taxon>Cyprinidae</taxon>
        <taxon>Acrossocheilinae</taxon>
        <taxon>Onychostoma</taxon>
    </lineage>
</organism>
<dbReference type="EMBL" id="JAAMOB010000013">
    <property type="protein sequence ID" value="KAF4105649.1"/>
    <property type="molecule type" value="Genomic_DNA"/>
</dbReference>
<comment type="caution">
    <text evidence="2">The sequence shown here is derived from an EMBL/GenBank/DDBJ whole genome shotgun (WGS) entry which is preliminary data.</text>
</comment>